<dbReference type="EMBL" id="CP014167">
    <property type="protein sequence ID" value="ANS76800.1"/>
    <property type="molecule type" value="Genomic_DNA"/>
</dbReference>
<dbReference type="Gene3D" id="3.40.50.150">
    <property type="entry name" value="Vaccinia Virus protein VP39"/>
    <property type="match status" value="1"/>
</dbReference>
<dbReference type="SUPFAM" id="SSF53335">
    <property type="entry name" value="S-adenosyl-L-methionine-dependent methyltransferases"/>
    <property type="match status" value="1"/>
</dbReference>
<evidence type="ECO:0000259" key="1">
    <source>
        <dbReference type="Pfam" id="PF13649"/>
    </source>
</evidence>
<dbReference type="GO" id="GO:0032259">
    <property type="term" value="P:methylation"/>
    <property type="evidence" value="ECO:0007669"/>
    <property type="project" value="UniProtKB-KW"/>
</dbReference>
<dbReference type="Proteomes" id="UP000092573">
    <property type="component" value="Chromosome"/>
</dbReference>
<name>A0A1B1N5T7_9BACL</name>
<keyword evidence="3" id="KW-1185">Reference proteome</keyword>
<sequence length="264" mass="29186">MEEQQYQQNHKAWNTGTYAAWSQRFGTPEEAAAKLRSAPEKRLGKVLDYMGEVSGKKIINLMGSGGNKAVALALLGADVTVADFSEENKHYALELAAAAGVPLQYVVSDVLDLPEETLTGDYDIVFMEFGILHYFTDLVPLFEVVRVLLGEGGKLVLQDFHPVSTKLISSRGTTANIRKHKVDGDYFDSSLKETEISFFKFLPDDSKQPEVQKVMLRHWNLGEIVTAVASAGLYLRLLEELPNLSSDVFDKGIPKTFTLVAVKA</sequence>
<keyword evidence="2" id="KW-0808">Transferase</keyword>
<organism evidence="2 3">
    <name type="scientific">Paenibacillus yonginensis</name>
    <dbReference type="NCBI Taxonomy" id="1462996"/>
    <lineage>
        <taxon>Bacteria</taxon>
        <taxon>Bacillati</taxon>
        <taxon>Bacillota</taxon>
        <taxon>Bacilli</taxon>
        <taxon>Bacillales</taxon>
        <taxon>Paenibacillaceae</taxon>
        <taxon>Paenibacillus</taxon>
    </lineage>
</organism>
<dbReference type="GO" id="GO:0008168">
    <property type="term" value="F:methyltransferase activity"/>
    <property type="evidence" value="ECO:0007669"/>
    <property type="project" value="UniProtKB-KW"/>
</dbReference>
<evidence type="ECO:0000313" key="2">
    <source>
        <dbReference type="EMBL" id="ANS76800.1"/>
    </source>
</evidence>
<proteinExistence type="predicted"/>
<accession>A0A1B1N5T7</accession>
<keyword evidence="2" id="KW-0489">Methyltransferase</keyword>
<reference evidence="2 3" key="1">
    <citation type="submission" date="2016-01" db="EMBL/GenBank/DDBJ databases">
        <title>Complete Genome Sequence of Paenibacillus yonginensis DCY84, a novel Plant Growth-Promoting Bacteria with Elicitation of Induced Systemic Resistance.</title>
        <authorList>
            <person name="Kim Y.J."/>
            <person name="Yang D.C."/>
            <person name="Sukweenadhi J."/>
        </authorList>
    </citation>
    <scope>NUCLEOTIDE SEQUENCE [LARGE SCALE GENOMIC DNA]</scope>
    <source>
        <strain evidence="2 3">DCY84</strain>
    </source>
</reference>
<dbReference type="RefSeq" id="WP_068699799.1">
    <property type="nucleotide sequence ID" value="NZ_CP014167.1"/>
</dbReference>
<dbReference type="AlphaFoldDB" id="A0A1B1N5T7"/>
<dbReference type="STRING" id="1462996.AWM70_21270"/>
<gene>
    <name evidence="2" type="ORF">AWM70_21270</name>
</gene>
<dbReference type="KEGG" id="pyg:AWM70_21270"/>
<feature type="domain" description="Methyltransferase" evidence="1">
    <location>
        <begin position="65"/>
        <end position="153"/>
    </location>
</feature>
<dbReference type="InterPro" id="IPR041698">
    <property type="entry name" value="Methyltransf_25"/>
</dbReference>
<dbReference type="Pfam" id="PF13649">
    <property type="entry name" value="Methyltransf_25"/>
    <property type="match status" value="1"/>
</dbReference>
<protein>
    <submittedName>
        <fullName evidence="2">SAM-dependent methyltransferase</fullName>
    </submittedName>
</protein>
<dbReference type="CDD" id="cd02440">
    <property type="entry name" value="AdoMet_MTases"/>
    <property type="match status" value="1"/>
</dbReference>
<evidence type="ECO:0000313" key="3">
    <source>
        <dbReference type="Proteomes" id="UP000092573"/>
    </source>
</evidence>
<dbReference type="OrthoDB" id="8385759at2"/>
<dbReference type="InterPro" id="IPR029063">
    <property type="entry name" value="SAM-dependent_MTases_sf"/>
</dbReference>